<feature type="repeat" description="FG-GAP" evidence="12">
    <location>
        <begin position="299"/>
        <end position="360"/>
    </location>
</feature>
<keyword evidence="9" id="KW-0325">Glycoprotein</keyword>
<feature type="repeat" description="FG-GAP" evidence="12">
    <location>
        <begin position="434"/>
        <end position="493"/>
    </location>
</feature>
<feature type="repeat" description="FG-GAP" evidence="12">
    <location>
        <begin position="640"/>
        <end position="706"/>
    </location>
</feature>
<dbReference type="AlphaFoldDB" id="A0A8S3Z195"/>
<evidence type="ECO:0000256" key="6">
    <source>
        <dbReference type="ARBA" id="ARBA00022729"/>
    </source>
</evidence>
<dbReference type="OrthoDB" id="5317514at2759"/>
<evidence type="ECO:0000259" key="13">
    <source>
        <dbReference type="Pfam" id="PF00882"/>
    </source>
</evidence>
<keyword evidence="15" id="KW-1185">Reference proteome</keyword>
<gene>
    <name evidence="14" type="ORF">CUNI_LOCUS6649</name>
</gene>
<dbReference type="EC" id="3.1.4.50" evidence="3"/>
<evidence type="ECO:0000256" key="2">
    <source>
        <dbReference type="ARBA" id="ARBA00008652"/>
    </source>
</evidence>
<evidence type="ECO:0000256" key="3">
    <source>
        <dbReference type="ARBA" id="ARBA00012284"/>
    </source>
</evidence>
<accession>A0A8S3Z195</accession>
<feature type="domain" description="Phospholipase C/D" evidence="13">
    <location>
        <begin position="6"/>
        <end position="138"/>
    </location>
</feature>
<dbReference type="PANTHER" id="PTHR23221">
    <property type="entry name" value="GLYCOSYLPHOSPHATIDYLINOSITOL PHOSPHOLIPASE D"/>
    <property type="match status" value="1"/>
</dbReference>
<dbReference type="GO" id="GO:0031012">
    <property type="term" value="C:extracellular matrix"/>
    <property type="evidence" value="ECO:0007669"/>
    <property type="project" value="TreeGrafter"/>
</dbReference>
<feature type="non-terminal residue" evidence="14">
    <location>
        <position position="772"/>
    </location>
</feature>
<evidence type="ECO:0000256" key="10">
    <source>
        <dbReference type="ARBA" id="ARBA00029753"/>
    </source>
</evidence>
<dbReference type="InterPro" id="IPR029002">
    <property type="entry name" value="PLPC/GPLD1"/>
</dbReference>
<dbReference type="Gene3D" id="2.130.10.130">
    <property type="entry name" value="Integrin alpha, N-terminal"/>
    <property type="match status" value="3"/>
</dbReference>
<dbReference type="InterPro" id="IPR001028">
    <property type="entry name" value="Gprt_PLipase_D"/>
</dbReference>
<evidence type="ECO:0000256" key="8">
    <source>
        <dbReference type="ARBA" id="ARBA00022801"/>
    </source>
</evidence>
<dbReference type="InterPro" id="IPR013519">
    <property type="entry name" value="Int_alpha_beta-p"/>
</dbReference>
<evidence type="ECO:0000256" key="7">
    <source>
        <dbReference type="ARBA" id="ARBA00022737"/>
    </source>
</evidence>
<dbReference type="InterPro" id="IPR013517">
    <property type="entry name" value="FG-GAP"/>
</dbReference>
<dbReference type="GO" id="GO:0005615">
    <property type="term" value="C:extracellular space"/>
    <property type="evidence" value="ECO:0007669"/>
    <property type="project" value="TreeGrafter"/>
</dbReference>
<comment type="subcellular location">
    <subcellularLocation>
        <location evidence="1">Secreted</location>
    </subcellularLocation>
</comment>
<dbReference type="EMBL" id="CAJHNH020001024">
    <property type="protein sequence ID" value="CAG5121091.1"/>
    <property type="molecule type" value="Genomic_DNA"/>
</dbReference>
<evidence type="ECO:0000256" key="12">
    <source>
        <dbReference type="PROSITE-ProRule" id="PRU00803"/>
    </source>
</evidence>
<keyword evidence="7" id="KW-0677">Repeat</keyword>
<reference evidence="14" key="1">
    <citation type="submission" date="2021-04" db="EMBL/GenBank/DDBJ databases">
        <authorList>
            <consortium name="Molecular Ecology Group"/>
        </authorList>
    </citation>
    <scope>NUCLEOTIDE SEQUENCE</scope>
</reference>
<comment type="catalytic activity">
    <reaction evidence="11">
        <text>a 6-(alpha-D-glucosaminyl)-1-(1,2-diacyl-sn-glycero-3-phospho)-1D-myo-inositol + H2O = 6-(alpha-D-glucosaminyl)-1D-myo-inositol + a 1,2-diacyl-sn-glycero-3-phosphate + H(+)</text>
        <dbReference type="Rhea" id="RHEA:10832"/>
        <dbReference type="ChEBI" id="CHEBI:15377"/>
        <dbReference type="ChEBI" id="CHEBI:15378"/>
        <dbReference type="ChEBI" id="CHEBI:57997"/>
        <dbReference type="ChEBI" id="CHEBI:58608"/>
        <dbReference type="ChEBI" id="CHEBI:58700"/>
        <dbReference type="EC" id="3.1.4.50"/>
    </reaction>
</comment>
<keyword evidence="6" id="KW-0732">Signal</keyword>
<dbReference type="PRINTS" id="PR00718">
    <property type="entry name" value="PHPHLIPASED"/>
</dbReference>
<dbReference type="SUPFAM" id="SSF69318">
    <property type="entry name" value="Integrin alpha N-terminal domain"/>
    <property type="match status" value="2"/>
</dbReference>
<organism evidence="14 15">
    <name type="scientific">Candidula unifasciata</name>
    <dbReference type="NCBI Taxonomy" id="100452"/>
    <lineage>
        <taxon>Eukaryota</taxon>
        <taxon>Metazoa</taxon>
        <taxon>Spiralia</taxon>
        <taxon>Lophotrochozoa</taxon>
        <taxon>Mollusca</taxon>
        <taxon>Gastropoda</taxon>
        <taxon>Heterobranchia</taxon>
        <taxon>Euthyneura</taxon>
        <taxon>Panpulmonata</taxon>
        <taxon>Eupulmonata</taxon>
        <taxon>Stylommatophora</taxon>
        <taxon>Helicina</taxon>
        <taxon>Helicoidea</taxon>
        <taxon>Geomitridae</taxon>
        <taxon>Candidula</taxon>
    </lineage>
</organism>
<evidence type="ECO:0000256" key="5">
    <source>
        <dbReference type="ARBA" id="ARBA00022525"/>
    </source>
</evidence>
<proteinExistence type="inferred from homology"/>
<name>A0A8S3Z195_9EUPU</name>
<evidence type="ECO:0000313" key="14">
    <source>
        <dbReference type="EMBL" id="CAG5121091.1"/>
    </source>
</evidence>
<feature type="repeat" description="FG-GAP" evidence="12">
    <location>
        <begin position="373"/>
        <end position="433"/>
    </location>
</feature>
<dbReference type="Proteomes" id="UP000678393">
    <property type="component" value="Unassembled WGS sequence"/>
</dbReference>
<keyword evidence="8" id="KW-0378">Hydrolase</keyword>
<evidence type="ECO:0000256" key="9">
    <source>
        <dbReference type="ARBA" id="ARBA00023180"/>
    </source>
</evidence>
<dbReference type="Pfam" id="PF01839">
    <property type="entry name" value="FG-GAP"/>
    <property type="match status" value="3"/>
</dbReference>
<evidence type="ECO:0000256" key="11">
    <source>
        <dbReference type="ARBA" id="ARBA00093237"/>
    </source>
</evidence>
<protein>
    <recommendedName>
        <fullName evidence="4">Phosphatidylinositol-glycan-specific phospholipase D</fullName>
        <ecNumber evidence="3">3.1.4.50</ecNumber>
    </recommendedName>
    <alternativeName>
        <fullName evidence="10">Glycosyl-phosphatidylinositol-specific phospholipase D</fullName>
    </alternativeName>
</protein>
<dbReference type="Pfam" id="PF00882">
    <property type="entry name" value="Zn_dep_PLPC"/>
    <property type="match status" value="1"/>
</dbReference>
<dbReference type="PROSITE" id="PS51470">
    <property type="entry name" value="FG_GAP"/>
    <property type="match status" value="4"/>
</dbReference>
<dbReference type="InterPro" id="IPR028994">
    <property type="entry name" value="Integrin_alpha_N"/>
</dbReference>
<dbReference type="SMART" id="SM00191">
    <property type="entry name" value="Int_alpha"/>
    <property type="match status" value="6"/>
</dbReference>
<dbReference type="PANTHER" id="PTHR23221:SF7">
    <property type="entry name" value="PHOSPHATIDYLINOSITOL-GLYCAN-SPECIFIC PHOSPHOLIPASE D"/>
    <property type="match status" value="1"/>
</dbReference>
<keyword evidence="5" id="KW-0964">Secreted</keyword>
<evidence type="ECO:0000256" key="1">
    <source>
        <dbReference type="ARBA" id="ARBA00004613"/>
    </source>
</evidence>
<sequence length="772" mass="84909">RYHSISEVTHWTPFISASINYIRRQYPKPWSQDVKKLVAFIMGVQSHQVADVSWHSLGIDQGFLQTMAKTDFHGDFPSAHTAGDLGGDVLNLFQLNLNYSDIFGEWYIPVEDLLLIYRDLNGTEQVTEDVIVTCSKLLYLTKIAERVALKKYFPISARHSPFLVDQLYDYFLGGLQDMADWTQRTWRYFTFAVENGMSLCTMDYNPLFVRCNDTKNLAPPRRNSALLKNGFYTHQNMFASSLGDVEVKKSGRGMIFQPGLKLKQKIEDSTRSRSHDHHMGSRDVSSVKQMMIVTDNRKLPDAVLTTYQDNAGLGSAYAVADLNQDGNEDVVIGAPGFFSAVNQKTGMVFILFGTDNGLNLTSRDLTQLADVMIPGPEDPHGAYSQFGSSLAILDIDKDGSLDIAVGAPSFGSVNLTYTGRVFLYSSVSQKQFVSRGWIACKDVYCNLGTTLTTGDLNSDLYEDLVIGSPFAPGLGEQRGMLAVVYASGGYADVGELQLTLAPDDFLIHGSQNYSWLGSSMSVKKFKGNNETYLAVGEPCYRKCARADCTFTTSDVQSVGQLHLMSTYNGTVQLQQVFKGTETFQLFGAQVAFGQPFGQSTDVLAIAAAGQNVMGHEFDIAATFEQAGSVFLYNLSSPSQSLLTVFSGDRKFGRFGQHMKFSDLNRDGYDDLIIGAPLRTDDFTEELSGAQQGRVYIYLGGQHFPLGDATSKCAPFSTIKPCPGQTAWRELTLDEDLARFGSQLAVISCKNKLASLAVPAGARLSGAIGVYQF</sequence>
<comment type="caution">
    <text evidence="14">The sequence shown here is derived from an EMBL/GenBank/DDBJ whole genome shotgun (WGS) entry which is preliminary data.</text>
</comment>
<evidence type="ECO:0000256" key="4">
    <source>
        <dbReference type="ARBA" id="ARBA00015988"/>
    </source>
</evidence>
<comment type="similarity">
    <text evidence="2">Belongs to the GPLD1 family.</text>
</comment>
<dbReference type="GO" id="GO:0004621">
    <property type="term" value="F:glycosylphosphatidylinositol phospholipase D activity"/>
    <property type="evidence" value="ECO:0007669"/>
    <property type="project" value="UniProtKB-EC"/>
</dbReference>
<evidence type="ECO:0000313" key="15">
    <source>
        <dbReference type="Proteomes" id="UP000678393"/>
    </source>
</evidence>